<protein>
    <submittedName>
        <fullName evidence="2">Uncharacterized protein</fullName>
    </submittedName>
</protein>
<dbReference type="Proteomes" id="UP000199223">
    <property type="component" value="Unassembled WGS sequence"/>
</dbReference>
<dbReference type="OrthoDB" id="70914at2"/>
<evidence type="ECO:0000313" key="3">
    <source>
        <dbReference type="Proteomes" id="UP000199223"/>
    </source>
</evidence>
<gene>
    <name evidence="2" type="ORF">SAMN04488058_11527</name>
</gene>
<name>A0A1H7AYI0_9DEIO</name>
<feature type="region of interest" description="Disordered" evidence="1">
    <location>
        <begin position="88"/>
        <end position="109"/>
    </location>
</feature>
<evidence type="ECO:0000256" key="1">
    <source>
        <dbReference type="SAM" id="MobiDB-lite"/>
    </source>
</evidence>
<dbReference type="STRING" id="856736.SAMN04488058_11527"/>
<organism evidence="2 3">
    <name type="scientific">Deinococcus reticulitermitis</name>
    <dbReference type="NCBI Taxonomy" id="856736"/>
    <lineage>
        <taxon>Bacteria</taxon>
        <taxon>Thermotogati</taxon>
        <taxon>Deinococcota</taxon>
        <taxon>Deinococci</taxon>
        <taxon>Deinococcales</taxon>
        <taxon>Deinococcaceae</taxon>
        <taxon>Deinococcus</taxon>
    </lineage>
</organism>
<dbReference type="EMBL" id="FNZA01000015">
    <property type="protein sequence ID" value="SEJ70649.1"/>
    <property type="molecule type" value="Genomic_DNA"/>
</dbReference>
<dbReference type="AlphaFoldDB" id="A0A1H7AYI0"/>
<sequence>MTDPPPFSPPSATLRGAWHGAVTDPEREFRGEVSESGIGGLRSGQRVTVRYAVSTGRVPNAGEHGTYTLHADDQGFPLMSFTCRAATTTGKRGHDDTEEASWHAVALPQ</sequence>
<accession>A0A1H7AYI0</accession>
<proteinExistence type="predicted"/>
<evidence type="ECO:0000313" key="2">
    <source>
        <dbReference type="EMBL" id="SEJ70649.1"/>
    </source>
</evidence>
<dbReference type="RefSeq" id="WP_092265183.1">
    <property type="nucleotide sequence ID" value="NZ_FNZA01000015.1"/>
</dbReference>
<reference evidence="3" key="1">
    <citation type="submission" date="2016-10" db="EMBL/GenBank/DDBJ databases">
        <authorList>
            <person name="Varghese N."/>
            <person name="Submissions S."/>
        </authorList>
    </citation>
    <scope>NUCLEOTIDE SEQUENCE [LARGE SCALE GENOMIC DNA]</scope>
    <source>
        <strain evidence="3">CGMCC 1.10218</strain>
    </source>
</reference>
<keyword evidence="3" id="KW-1185">Reference proteome</keyword>